<protein>
    <submittedName>
        <fullName evidence="6">SpoIIE family protein phosphatase</fullName>
    </submittedName>
</protein>
<feature type="coiled-coil region" evidence="3">
    <location>
        <begin position="147"/>
        <end position="178"/>
    </location>
</feature>
<keyword evidence="2" id="KW-0597">Phosphoprotein</keyword>
<dbReference type="SMART" id="SM00331">
    <property type="entry name" value="PP2C_SIG"/>
    <property type="match status" value="1"/>
</dbReference>
<evidence type="ECO:0000256" key="1">
    <source>
        <dbReference type="ARBA" id="ARBA00022801"/>
    </source>
</evidence>
<feature type="domain" description="Response regulatory" evidence="5">
    <location>
        <begin position="30"/>
        <end position="144"/>
    </location>
</feature>
<dbReference type="Pfam" id="PF00072">
    <property type="entry name" value="Response_reg"/>
    <property type="match status" value="1"/>
</dbReference>
<dbReference type="InterPro" id="IPR011006">
    <property type="entry name" value="CheY-like_superfamily"/>
</dbReference>
<feature type="region of interest" description="Disordered" evidence="4">
    <location>
        <begin position="1"/>
        <end position="23"/>
    </location>
</feature>
<name>A0ABY8NCQ0_9GAMM</name>
<dbReference type="InterPro" id="IPR001932">
    <property type="entry name" value="PPM-type_phosphatase-like_dom"/>
</dbReference>
<dbReference type="InterPro" id="IPR052016">
    <property type="entry name" value="Bact_Sigma-Reg"/>
</dbReference>
<dbReference type="InterPro" id="IPR001789">
    <property type="entry name" value="Sig_transdc_resp-reg_receiver"/>
</dbReference>
<keyword evidence="7" id="KW-1185">Reference proteome</keyword>
<accession>A0ABY8NCQ0</accession>
<feature type="compositionally biased region" description="Polar residues" evidence="4">
    <location>
        <begin position="1"/>
        <end position="22"/>
    </location>
</feature>
<dbReference type="SMART" id="SM00448">
    <property type="entry name" value="REC"/>
    <property type="match status" value="1"/>
</dbReference>
<dbReference type="PANTHER" id="PTHR43156">
    <property type="entry name" value="STAGE II SPORULATION PROTEIN E-RELATED"/>
    <property type="match status" value="1"/>
</dbReference>
<evidence type="ECO:0000256" key="3">
    <source>
        <dbReference type="SAM" id="Coils"/>
    </source>
</evidence>
<dbReference type="PANTHER" id="PTHR43156:SF2">
    <property type="entry name" value="STAGE II SPORULATION PROTEIN E"/>
    <property type="match status" value="1"/>
</dbReference>
<evidence type="ECO:0000256" key="4">
    <source>
        <dbReference type="SAM" id="MobiDB-lite"/>
    </source>
</evidence>
<keyword evidence="3" id="KW-0175">Coiled coil</keyword>
<keyword evidence="1" id="KW-0378">Hydrolase</keyword>
<feature type="modified residue" description="4-aspartylphosphate" evidence="2">
    <location>
        <position position="79"/>
    </location>
</feature>
<dbReference type="InterPro" id="IPR036457">
    <property type="entry name" value="PPM-type-like_dom_sf"/>
</dbReference>
<dbReference type="EMBL" id="CP118605">
    <property type="protein sequence ID" value="WGL16377.1"/>
    <property type="molecule type" value="Genomic_DNA"/>
</dbReference>
<gene>
    <name evidence="6" type="ORF">PVT68_16620</name>
</gene>
<sequence>MSAQTPDLATAQGATQNSTADTENAHQRQVLLLTDSDQPTRDLVRAALARLGYQVNLVDNGIEAIGCFSPTKHELVITDLHLPDMGGLDVLRKVKLLSPETPVVVLASNSEVNDVVQALRLGASDYLLKPIADEGVIDHALTRICEARQLAEQNREYREQLEERNRELRDHIALLQRDHEAGRQLQQHLLPRTPYQYPAGIEAAYRLLPSLYLSGDFIDYGLFGERFVAFYLVDVSGHGVSSALVTALIKHSIMHMLRERPLFSQLDTIDKDITDILEMINRELLSTHLDKHASMFVGVVDSRARQLHYAVAGQVPMPALVTSDGAQWLTGKGRPLGLFQQGGWEVCHCSLPASWRLVACSDGVLELLPGDLLQREAELLAKIEHSRGDLTSLCGALKVNGVESYPDDITILTLRQDERS</sequence>
<dbReference type="Gene3D" id="3.40.50.2300">
    <property type="match status" value="1"/>
</dbReference>
<evidence type="ECO:0000313" key="7">
    <source>
        <dbReference type="Proteomes" id="UP001236500"/>
    </source>
</evidence>
<organism evidence="6 7">
    <name type="scientific">Microbulbifer bruguierae</name>
    <dbReference type="NCBI Taxonomy" id="3029061"/>
    <lineage>
        <taxon>Bacteria</taxon>
        <taxon>Pseudomonadati</taxon>
        <taxon>Pseudomonadota</taxon>
        <taxon>Gammaproteobacteria</taxon>
        <taxon>Cellvibrionales</taxon>
        <taxon>Microbulbiferaceae</taxon>
        <taxon>Microbulbifer</taxon>
    </lineage>
</organism>
<proteinExistence type="predicted"/>
<dbReference type="PROSITE" id="PS50110">
    <property type="entry name" value="RESPONSE_REGULATORY"/>
    <property type="match status" value="1"/>
</dbReference>
<dbReference type="Gene3D" id="3.60.40.10">
    <property type="entry name" value="PPM-type phosphatase domain"/>
    <property type="match status" value="1"/>
</dbReference>
<dbReference type="Pfam" id="PF07228">
    <property type="entry name" value="SpoIIE"/>
    <property type="match status" value="1"/>
</dbReference>
<dbReference type="Proteomes" id="UP001236500">
    <property type="component" value="Chromosome"/>
</dbReference>
<evidence type="ECO:0000313" key="6">
    <source>
        <dbReference type="EMBL" id="WGL16377.1"/>
    </source>
</evidence>
<dbReference type="Gene3D" id="1.20.5.390">
    <property type="entry name" value="L1 transposable element, trimerization domain"/>
    <property type="match status" value="1"/>
</dbReference>
<dbReference type="SUPFAM" id="SSF81606">
    <property type="entry name" value="PP2C-like"/>
    <property type="match status" value="1"/>
</dbReference>
<reference evidence="6 7" key="1">
    <citation type="submission" date="2023-02" db="EMBL/GenBank/DDBJ databases">
        <title>Description and genomic characterization of Microbulbifer bruguierae sp. nov., isolated from the sediment of mangrove plant Bruguiera sexangula.</title>
        <authorList>
            <person name="Long M."/>
        </authorList>
    </citation>
    <scope>NUCLEOTIDE SEQUENCE [LARGE SCALE GENOMIC DNA]</scope>
    <source>
        <strain evidence="6 7">H12</strain>
    </source>
</reference>
<dbReference type="SUPFAM" id="SSF52172">
    <property type="entry name" value="CheY-like"/>
    <property type="match status" value="1"/>
</dbReference>
<evidence type="ECO:0000256" key="2">
    <source>
        <dbReference type="PROSITE-ProRule" id="PRU00169"/>
    </source>
</evidence>
<dbReference type="RefSeq" id="WP_280320050.1">
    <property type="nucleotide sequence ID" value="NZ_CP118605.1"/>
</dbReference>
<evidence type="ECO:0000259" key="5">
    <source>
        <dbReference type="PROSITE" id="PS50110"/>
    </source>
</evidence>